<feature type="compositionally biased region" description="Basic and acidic residues" evidence="2">
    <location>
        <begin position="1"/>
        <end position="26"/>
    </location>
</feature>
<protein>
    <submittedName>
        <fullName evidence="4">Uncharacterized protein</fullName>
    </submittedName>
</protein>
<evidence type="ECO:0000313" key="6">
    <source>
        <dbReference type="Proteomes" id="UP000662466"/>
    </source>
</evidence>
<dbReference type="EMBL" id="JACBAF010002255">
    <property type="protein sequence ID" value="KAF7160907.1"/>
    <property type="molecule type" value="Genomic_DNA"/>
</dbReference>
<keyword evidence="5" id="KW-1185">Reference proteome</keyword>
<name>A0A8H6PUW9_9EURO</name>
<proteinExistence type="predicted"/>
<accession>A0A8H6PUW9</accession>
<gene>
    <name evidence="3" type="ORF">CNMCM5793_000039</name>
    <name evidence="4" type="ORF">CNMCM6106_008281</name>
</gene>
<feature type="region of interest" description="Disordered" evidence="2">
    <location>
        <begin position="1"/>
        <end position="45"/>
    </location>
</feature>
<evidence type="ECO:0000313" key="5">
    <source>
        <dbReference type="Proteomes" id="UP000630445"/>
    </source>
</evidence>
<evidence type="ECO:0000256" key="2">
    <source>
        <dbReference type="SAM" id="MobiDB-lite"/>
    </source>
</evidence>
<keyword evidence="1" id="KW-0175">Coiled coil</keyword>
<dbReference type="Proteomes" id="UP000662466">
    <property type="component" value="Unassembled WGS sequence"/>
</dbReference>
<feature type="region of interest" description="Disordered" evidence="2">
    <location>
        <begin position="68"/>
        <end position="131"/>
    </location>
</feature>
<feature type="compositionally biased region" description="Polar residues" evidence="2">
    <location>
        <begin position="112"/>
        <end position="131"/>
    </location>
</feature>
<organism evidence="4 6">
    <name type="scientific">Aspergillus hiratsukae</name>
    <dbReference type="NCBI Taxonomy" id="1194566"/>
    <lineage>
        <taxon>Eukaryota</taxon>
        <taxon>Fungi</taxon>
        <taxon>Dikarya</taxon>
        <taxon>Ascomycota</taxon>
        <taxon>Pezizomycotina</taxon>
        <taxon>Eurotiomycetes</taxon>
        <taxon>Eurotiomycetidae</taxon>
        <taxon>Eurotiales</taxon>
        <taxon>Aspergillaceae</taxon>
        <taxon>Aspergillus</taxon>
        <taxon>Aspergillus subgen. Fumigati</taxon>
    </lineage>
</organism>
<evidence type="ECO:0000313" key="3">
    <source>
        <dbReference type="EMBL" id="KAF7122084.1"/>
    </source>
</evidence>
<dbReference type="EMBL" id="JACBAD010002030">
    <property type="protein sequence ID" value="KAF7122084.1"/>
    <property type="molecule type" value="Genomic_DNA"/>
</dbReference>
<reference evidence="4" key="1">
    <citation type="submission" date="2020-06" db="EMBL/GenBank/DDBJ databases">
        <title>Draft genome sequences of strains closely related to Aspergillus parafelis and Aspergillus hiratsukae.</title>
        <authorList>
            <person name="Dos Santos R.A.C."/>
            <person name="Rivero-Menendez O."/>
            <person name="Steenwyk J.L."/>
            <person name="Mead M.E."/>
            <person name="Goldman G.H."/>
            <person name="Alastruey-Izquierdo A."/>
            <person name="Rokas A."/>
        </authorList>
    </citation>
    <scope>NUCLEOTIDE SEQUENCE</scope>
    <source>
        <strain evidence="3">CNM-CM5793</strain>
        <strain evidence="4">CNM-CM6106</strain>
    </source>
</reference>
<dbReference type="Proteomes" id="UP000630445">
    <property type="component" value="Unassembled WGS sequence"/>
</dbReference>
<feature type="compositionally biased region" description="Polar residues" evidence="2">
    <location>
        <begin position="69"/>
        <end position="102"/>
    </location>
</feature>
<feature type="coiled-coil region" evidence="1">
    <location>
        <begin position="467"/>
        <end position="494"/>
    </location>
</feature>
<comment type="caution">
    <text evidence="4">The sequence shown here is derived from an EMBL/GenBank/DDBJ whole genome shotgun (WGS) entry which is preliminary data.</text>
</comment>
<evidence type="ECO:0000256" key="1">
    <source>
        <dbReference type="SAM" id="Coils"/>
    </source>
</evidence>
<feature type="compositionally biased region" description="Basic and acidic residues" evidence="2">
    <location>
        <begin position="35"/>
        <end position="45"/>
    </location>
</feature>
<evidence type="ECO:0000313" key="4">
    <source>
        <dbReference type="EMBL" id="KAF7160907.1"/>
    </source>
</evidence>
<dbReference type="AlphaFoldDB" id="A0A8H6PUW9"/>
<dbReference type="OrthoDB" id="4497052at2759"/>
<sequence>MEYQRRDERIAHRDEHIPHSQGRETNTHPVPSENHQSHELDSYTEACRELEQQLKAQIKVIKRHLGAVGTSQGSDASSQTVQAGPSDAMQGQPNASDSSAPFTPTKPLSAPALTNSRAPIHTPSSGNVEGQAVNQGLVSPAVSAASAATTCEAFPDYYESCEKDPPIVDKAHEAAYNYAISKVVEEATRFKEIDVSVTNPPVLNAATDPVVKGRSATPSAKKALENPQKSNIATIPMPPIRPPLTEAEIAERKTALLAEMKAFIPSGKIPNDLMRRFVAMTNAVLQMEMILFPRENAASQSKNLLSAEETEKIRAMTNDMIQYLSHLDNTLKKQLDTCNEVAFVMAQIAGCPRASVYERYTRMAEVFNKNAKKPSDPELRLLTVFLDLYDTVIYTRFLTMRFNGKLILEELLNKQRAELSQLLGSLWDIHSHVIENYQKIINCMVHMKQNIVAPVYEEMTQSKELWIERWNVNQRALERELAQQEQDRKELAARERRQT</sequence>